<dbReference type="EMBL" id="VFOK01000001">
    <property type="protein sequence ID" value="TQL34634.1"/>
    <property type="molecule type" value="Genomic_DNA"/>
</dbReference>
<feature type="transmembrane region" description="Helical" evidence="5">
    <location>
        <begin position="305"/>
        <end position="328"/>
    </location>
</feature>
<dbReference type="InterPro" id="IPR036259">
    <property type="entry name" value="MFS_trans_sf"/>
</dbReference>
<dbReference type="GO" id="GO:0022857">
    <property type="term" value="F:transmembrane transporter activity"/>
    <property type="evidence" value="ECO:0007669"/>
    <property type="project" value="InterPro"/>
</dbReference>
<protein>
    <submittedName>
        <fullName evidence="7">Putative MFS family arabinose efflux permease</fullName>
    </submittedName>
</protein>
<evidence type="ECO:0000256" key="5">
    <source>
        <dbReference type="SAM" id="Phobius"/>
    </source>
</evidence>
<reference evidence="7 8" key="1">
    <citation type="submission" date="2019-06" db="EMBL/GenBank/DDBJ databases">
        <title>Sequencing the genomes of 1000 actinobacteria strains.</title>
        <authorList>
            <person name="Klenk H.-P."/>
        </authorList>
    </citation>
    <scope>NUCLEOTIDE SEQUENCE [LARGE SCALE GENOMIC DNA]</scope>
    <source>
        <strain evidence="7 8">DSM 24617</strain>
    </source>
</reference>
<gene>
    <name evidence="7" type="ORF">FB554_2810</name>
</gene>
<dbReference type="AlphaFoldDB" id="A0A542XFN6"/>
<dbReference type="PANTHER" id="PTHR23537:SF1">
    <property type="entry name" value="SUGAR TRANSPORTER"/>
    <property type="match status" value="1"/>
</dbReference>
<evidence type="ECO:0000259" key="6">
    <source>
        <dbReference type="PROSITE" id="PS50850"/>
    </source>
</evidence>
<dbReference type="RefSeq" id="WP_142007002.1">
    <property type="nucleotide sequence ID" value="NZ_CAJTBP010000001.1"/>
</dbReference>
<evidence type="ECO:0000256" key="2">
    <source>
        <dbReference type="ARBA" id="ARBA00022692"/>
    </source>
</evidence>
<dbReference type="Pfam" id="PF06779">
    <property type="entry name" value="MFS_4"/>
    <property type="match status" value="1"/>
</dbReference>
<keyword evidence="2 5" id="KW-0812">Transmembrane</keyword>
<keyword evidence="4 5" id="KW-0472">Membrane</keyword>
<evidence type="ECO:0000313" key="7">
    <source>
        <dbReference type="EMBL" id="TQL34634.1"/>
    </source>
</evidence>
<evidence type="ECO:0000256" key="4">
    <source>
        <dbReference type="ARBA" id="ARBA00023136"/>
    </source>
</evidence>
<name>A0A542XFN6_9MICO</name>
<feature type="transmembrane region" description="Helical" evidence="5">
    <location>
        <begin position="282"/>
        <end position="299"/>
    </location>
</feature>
<dbReference type="InterPro" id="IPR020846">
    <property type="entry name" value="MFS_dom"/>
</dbReference>
<dbReference type="PROSITE" id="PS50850">
    <property type="entry name" value="MFS"/>
    <property type="match status" value="1"/>
</dbReference>
<feature type="transmembrane region" description="Helical" evidence="5">
    <location>
        <begin position="108"/>
        <end position="130"/>
    </location>
</feature>
<organism evidence="7 8">
    <name type="scientific">Barrientosiimonas humi</name>
    <dbReference type="NCBI Taxonomy" id="999931"/>
    <lineage>
        <taxon>Bacteria</taxon>
        <taxon>Bacillati</taxon>
        <taxon>Actinomycetota</taxon>
        <taxon>Actinomycetes</taxon>
        <taxon>Micrococcales</taxon>
        <taxon>Dermacoccaceae</taxon>
        <taxon>Barrientosiimonas</taxon>
    </lineage>
</organism>
<feature type="transmembrane region" description="Helical" evidence="5">
    <location>
        <begin position="142"/>
        <end position="170"/>
    </location>
</feature>
<feature type="transmembrane region" description="Helical" evidence="5">
    <location>
        <begin position="217"/>
        <end position="241"/>
    </location>
</feature>
<dbReference type="SUPFAM" id="SSF103473">
    <property type="entry name" value="MFS general substrate transporter"/>
    <property type="match status" value="1"/>
</dbReference>
<keyword evidence="3 5" id="KW-1133">Transmembrane helix</keyword>
<dbReference type="OrthoDB" id="9797953at2"/>
<feature type="transmembrane region" description="Helical" evidence="5">
    <location>
        <begin position="368"/>
        <end position="389"/>
    </location>
</feature>
<dbReference type="GO" id="GO:0005886">
    <property type="term" value="C:plasma membrane"/>
    <property type="evidence" value="ECO:0007669"/>
    <property type="project" value="UniProtKB-SubCell"/>
</dbReference>
<keyword evidence="8" id="KW-1185">Reference proteome</keyword>
<comment type="subcellular location">
    <subcellularLocation>
        <location evidence="1">Cell membrane</location>
        <topology evidence="1">Multi-pass membrane protein</topology>
    </subcellularLocation>
</comment>
<evidence type="ECO:0000256" key="3">
    <source>
        <dbReference type="ARBA" id="ARBA00022989"/>
    </source>
</evidence>
<feature type="transmembrane region" description="Helical" evidence="5">
    <location>
        <begin position="340"/>
        <end position="362"/>
    </location>
</feature>
<dbReference type="PANTHER" id="PTHR23537">
    <property type="match status" value="1"/>
</dbReference>
<feature type="transmembrane region" description="Helical" evidence="5">
    <location>
        <begin position="12"/>
        <end position="35"/>
    </location>
</feature>
<evidence type="ECO:0000313" key="8">
    <source>
        <dbReference type="Proteomes" id="UP000318336"/>
    </source>
</evidence>
<feature type="transmembrane region" description="Helical" evidence="5">
    <location>
        <begin position="253"/>
        <end position="270"/>
    </location>
</feature>
<comment type="caution">
    <text evidence="7">The sequence shown here is derived from an EMBL/GenBank/DDBJ whole genome shotgun (WGS) entry which is preliminary data.</text>
</comment>
<dbReference type="Proteomes" id="UP000318336">
    <property type="component" value="Unassembled WGS sequence"/>
</dbReference>
<feature type="transmembrane region" description="Helical" evidence="5">
    <location>
        <begin position="176"/>
        <end position="196"/>
    </location>
</feature>
<feature type="domain" description="Major facilitator superfamily (MFS) profile" evidence="6">
    <location>
        <begin position="15"/>
        <end position="395"/>
    </location>
</feature>
<dbReference type="Gene3D" id="1.20.1250.20">
    <property type="entry name" value="MFS general substrate transporter like domains"/>
    <property type="match status" value="2"/>
</dbReference>
<feature type="transmembrane region" description="Helical" evidence="5">
    <location>
        <begin position="47"/>
        <end position="71"/>
    </location>
</feature>
<sequence length="404" mass="40981">MTTTTRRDDGNGSIAVAVGMSAGPLIALGLARFAYALLLPPMRDQLAWSYSAAGTLNTTNAAGYLIGALAAPTLATRLGARRCFLLGCAATALMLLATASTSSFALLLVIRLLAGLFGALSFVLGAGIVAEASHRASKGRAALMLGIYFGGAGLGIVLAGLLVPAILAVTDDSWRLGWVALAAVAAAATVVAAWACRRTSDPAPPAADAERWDRRSIAPVVAGYTCFGIGYIAYLTFVIALLTERGFSTPQVATFWAVVGVAASASGLVWGRVLGRLPGGRGMALVMGVLALGTAMPAWSTEPALAYVSGALVGGTFLTVVTAMTVAVREALPQPHWTAGMAFATVGFGLGQTVGPVLTGWVSDRLDSLTSGLLVSAAVLVLGIVLALAQPRPATGPGAERSTL</sequence>
<dbReference type="InterPro" id="IPR010645">
    <property type="entry name" value="MFS_4"/>
</dbReference>
<accession>A0A542XFN6</accession>
<evidence type="ECO:0000256" key="1">
    <source>
        <dbReference type="ARBA" id="ARBA00004651"/>
    </source>
</evidence>
<proteinExistence type="predicted"/>
<feature type="transmembrane region" description="Helical" evidence="5">
    <location>
        <begin position="83"/>
        <end position="102"/>
    </location>
</feature>